<evidence type="ECO:0000259" key="1">
    <source>
        <dbReference type="SMART" id="SM00579"/>
    </source>
</evidence>
<dbReference type="Pfam" id="PF08387">
    <property type="entry name" value="FBD"/>
    <property type="match status" value="1"/>
</dbReference>
<reference evidence="2" key="1">
    <citation type="journal article" date="2023" name="bioRxiv">
        <title>Improved chromosome-level genome assembly for marigold (Tagetes erecta).</title>
        <authorList>
            <person name="Jiang F."/>
            <person name="Yuan L."/>
            <person name="Wang S."/>
            <person name="Wang H."/>
            <person name="Xu D."/>
            <person name="Wang A."/>
            <person name="Fan W."/>
        </authorList>
    </citation>
    <scope>NUCLEOTIDE SEQUENCE</scope>
    <source>
        <strain evidence="2">WSJ</strain>
        <tissue evidence="2">Leaf</tissue>
    </source>
</reference>
<organism evidence="2 3">
    <name type="scientific">Tagetes erecta</name>
    <name type="common">African marigold</name>
    <dbReference type="NCBI Taxonomy" id="13708"/>
    <lineage>
        <taxon>Eukaryota</taxon>
        <taxon>Viridiplantae</taxon>
        <taxon>Streptophyta</taxon>
        <taxon>Embryophyta</taxon>
        <taxon>Tracheophyta</taxon>
        <taxon>Spermatophyta</taxon>
        <taxon>Magnoliopsida</taxon>
        <taxon>eudicotyledons</taxon>
        <taxon>Gunneridae</taxon>
        <taxon>Pentapetalae</taxon>
        <taxon>asterids</taxon>
        <taxon>campanulids</taxon>
        <taxon>Asterales</taxon>
        <taxon>Asteraceae</taxon>
        <taxon>Asteroideae</taxon>
        <taxon>Heliantheae alliance</taxon>
        <taxon>Tageteae</taxon>
        <taxon>Tagetes</taxon>
    </lineage>
</organism>
<name>A0AAD8JZ23_TARER</name>
<dbReference type="InterPro" id="IPR006566">
    <property type="entry name" value="FBD"/>
</dbReference>
<dbReference type="AlphaFoldDB" id="A0AAD8JZ23"/>
<dbReference type="EMBL" id="JAUHHV010000010">
    <property type="protein sequence ID" value="KAK1411282.1"/>
    <property type="molecule type" value="Genomic_DNA"/>
</dbReference>
<evidence type="ECO:0000313" key="2">
    <source>
        <dbReference type="EMBL" id="KAK1411282.1"/>
    </source>
</evidence>
<dbReference type="SMART" id="SM00579">
    <property type="entry name" value="FBD"/>
    <property type="match status" value="1"/>
</dbReference>
<comment type="caution">
    <text evidence="2">The sequence shown here is derived from an EMBL/GenBank/DDBJ whole genome shotgun (WGS) entry which is preliminary data.</text>
</comment>
<keyword evidence="3" id="KW-1185">Reference proteome</keyword>
<dbReference type="Gene3D" id="3.80.10.10">
    <property type="entry name" value="Ribonuclease Inhibitor"/>
    <property type="match status" value="1"/>
</dbReference>
<feature type="domain" description="FBD" evidence="1">
    <location>
        <begin position="106"/>
        <end position="178"/>
    </location>
</feature>
<accession>A0AAD8JZ23</accession>
<sequence>MLSLSLYSLESRLTRSANTVFELVGFLPKLQNLHLDFYCCQLTEVGAKKTSRVVFPFIRTLKLSKLDLGNSIELSCALKMIRRFSSLQNLEITSTKRNASPFPQVEYNTIRLRSVVITSFKGLENEVGFIKYILACSPFLEKIAIYPEYSLTTSDRLTLTMKLLKLHRASLIAEIDFTNVSRYDIDQD</sequence>
<dbReference type="InterPro" id="IPR032675">
    <property type="entry name" value="LRR_dom_sf"/>
</dbReference>
<dbReference type="SUPFAM" id="SSF52047">
    <property type="entry name" value="RNI-like"/>
    <property type="match status" value="1"/>
</dbReference>
<proteinExistence type="predicted"/>
<protein>
    <recommendedName>
        <fullName evidence="1">FBD domain-containing protein</fullName>
    </recommendedName>
</protein>
<evidence type="ECO:0000313" key="3">
    <source>
        <dbReference type="Proteomes" id="UP001229421"/>
    </source>
</evidence>
<dbReference type="Proteomes" id="UP001229421">
    <property type="component" value="Unassembled WGS sequence"/>
</dbReference>
<gene>
    <name evidence="2" type="ORF">QVD17_37829</name>
</gene>